<evidence type="ECO:0000313" key="2">
    <source>
        <dbReference type="Proteomes" id="UP000285376"/>
    </source>
</evidence>
<dbReference type="EMBL" id="QWLM01000006">
    <property type="protein sequence ID" value="RHW46135.1"/>
    <property type="molecule type" value="Genomic_DNA"/>
</dbReference>
<sequence length="142" mass="15484">MTSTDAHRSVSLTRTSAGRFTATNARGGTLDFGSGEDEQFTPVELLLTAIAGCSAIDVDIFTSRRSEPEQFDVVAEGDKLRDEQGNHMGPIDVTFSVRFPEGEAGDAARKVYPETVELSHERLCTVSRTVLLPTDVRMHVEP</sequence>
<dbReference type="PANTHER" id="PTHR34352:SF1">
    <property type="entry name" value="PROTEIN YHFA"/>
    <property type="match status" value="1"/>
</dbReference>
<dbReference type="InterPro" id="IPR036102">
    <property type="entry name" value="OsmC/Ohrsf"/>
</dbReference>
<gene>
    <name evidence="1" type="ORF">D1832_06585</name>
</gene>
<dbReference type="AlphaFoldDB" id="A0A417Z699"/>
<protein>
    <submittedName>
        <fullName evidence="1">OsmC family peroxiredoxin</fullName>
    </submittedName>
</protein>
<reference evidence="1 2" key="1">
    <citation type="submission" date="2018-08" db="EMBL/GenBank/DDBJ databases">
        <title>Whole genome sequence analysis of Dermacoccus abyssi bacteria isolated from Deep Mariana trench Micromonospora spp reveals genes involved in the environmental adaptation and production of secondary metabolites.</title>
        <authorList>
            <person name="Abdel-Mageed W.M."/>
            <person name="Lehri B."/>
            <person name="Nouioui I."/>
            <person name="Goodfellow I."/>
            <person name="Jaspars M."/>
            <person name="Karlyshev A."/>
        </authorList>
    </citation>
    <scope>NUCLEOTIDE SEQUENCE [LARGE SCALE GENOMIC DNA]</scope>
    <source>
        <strain evidence="1 2">MT1.1</strain>
    </source>
</reference>
<evidence type="ECO:0000313" key="1">
    <source>
        <dbReference type="EMBL" id="RHW46135.1"/>
    </source>
</evidence>
<dbReference type="Pfam" id="PF02566">
    <property type="entry name" value="OsmC"/>
    <property type="match status" value="1"/>
</dbReference>
<comment type="caution">
    <text evidence="1">The sequence shown here is derived from an EMBL/GenBank/DDBJ whole genome shotgun (WGS) entry which is preliminary data.</text>
</comment>
<dbReference type="SUPFAM" id="SSF82784">
    <property type="entry name" value="OsmC-like"/>
    <property type="match status" value="1"/>
</dbReference>
<dbReference type="RefSeq" id="WP_118913166.1">
    <property type="nucleotide sequence ID" value="NZ_CBCRVH010000008.1"/>
</dbReference>
<dbReference type="Proteomes" id="UP000285376">
    <property type="component" value="Unassembled WGS sequence"/>
</dbReference>
<proteinExistence type="predicted"/>
<dbReference type="PANTHER" id="PTHR34352">
    <property type="entry name" value="PROTEIN YHFA"/>
    <property type="match status" value="1"/>
</dbReference>
<organism evidence="1 2">
    <name type="scientific">Dermacoccus abyssi</name>
    <dbReference type="NCBI Taxonomy" id="322596"/>
    <lineage>
        <taxon>Bacteria</taxon>
        <taxon>Bacillati</taxon>
        <taxon>Actinomycetota</taxon>
        <taxon>Actinomycetes</taxon>
        <taxon>Micrococcales</taxon>
        <taxon>Dermacoccaceae</taxon>
        <taxon>Dermacoccus</taxon>
    </lineage>
</organism>
<accession>A0A417Z699</accession>
<dbReference type="InterPro" id="IPR015946">
    <property type="entry name" value="KH_dom-like_a/b"/>
</dbReference>
<name>A0A417Z699_9MICO</name>
<dbReference type="InterPro" id="IPR003718">
    <property type="entry name" value="OsmC/Ohr_fam"/>
</dbReference>
<dbReference type="Gene3D" id="3.30.300.20">
    <property type="match status" value="1"/>
</dbReference>